<dbReference type="PROSITE" id="PS50158">
    <property type="entry name" value="ZF_CCHC"/>
    <property type="match status" value="1"/>
</dbReference>
<keyword evidence="4" id="KW-0472">Membrane</keyword>
<name>A0AAD9J967_9ANNE</name>
<keyword evidence="1" id="KW-0479">Metal-binding</keyword>
<dbReference type="AlphaFoldDB" id="A0AAD9J967"/>
<evidence type="ECO:0000256" key="1">
    <source>
        <dbReference type="PROSITE-ProRule" id="PRU00047"/>
    </source>
</evidence>
<evidence type="ECO:0000259" key="6">
    <source>
        <dbReference type="PROSITE" id="PS50158"/>
    </source>
</evidence>
<dbReference type="SUPFAM" id="SSF57756">
    <property type="entry name" value="Retrovirus zinc finger-like domains"/>
    <property type="match status" value="1"/>
</dbReference>
<feature type="region of interest" description="Disordered" evidence="3">
    <location>
        <begin position="147"/>
        <end position="207"/>
    </location>
</feature>
<dbReference type="Gene3D" id="3.30.70.330">
    <property type="match status" value="1"/>
</dbReference>
<dbReference type="InterPro" id="IPR000504">
    <property type="entry name" value="RRM_dom"/>
</dbReference>
<keyword evidence="1" id="KW-0862">Zinc</keyword>
<accession>A0AAD9J967</accession>
<feature type="domain" description="CCHC-type" evidence="6">
    <location>
        <begin position="120"/>
        <end position="136"/>
    </location>
</feature>
<gene>
    <name evidence="7" type="ORF">LSH36_480g01008</name>
</gene>
<dbReference type="GO" id="GO:0003723">
    <property type="term" value="F:RNA binding"/>
    <property type="evidence" value="ECO:0007669"/>
    <property type="project" value="UniProtKB-UniRule"/>
</dbReference>
<feature type="compositionally biased region" description="Basic residues" evidence="3">
    <location>
        <begin position="183"/>
        <end position="202"/>
    </location>
</feature>
<feature type="compositionally biased region" description="Basic residues" evidence="3">
    <location>
        <begin position="147"/>
        <end position="174"/>
    </location>
</feature>
<dbReference type="Proteomes" id="UP001208570">
    <property type="component" value="Unassembled WGS sequence"/>
</dbReference>
<dbReference type="PANTHER" id="PTHR48038">
    <property type="entry name" value="RIBONUCLEOPROTEIN RB97D"/>
    <property type="match status" value="1"/>
</dbReference>
<feature type="region of interest" description="Disordered" evidence="3">
    <location>
        <begin position="1"/>
        <end position="29"/>
    </location>
</feature>
<evidence type="ECO:0000256" key="2">
    <source>
        <dbReference type="PROSITE-ProRule" id="PRU00176"/>
    </source>
</evidence>
<reference evidence="7" key="1">
    <citation type="journal article" date="2023" name="Mol. Biol. Evol.">
        <title>Third-Generation Sequencing Reveals the Adaptive Role of the Epigenome in Three Deep-Sea Polychaetes.</title>
        <authorList>
            <person name="Perez M."/>
            <person name="Aroh O."/>
            <person name="Sun Y."/>
            <person name="Lan Y."/>
            <person name="Juniper S.K."/>
            <person name="Young C.R."/>
            <person name="Angers B."/>
            <person name="Qian P.Y."/>
        </authorList>
    </citation>
    <scope>NUCLEOTIDE SEQUENCE</scope>
    <source>
        <strain evidence="7">P08H-3</strain>
    </source>
</reference>
<protein>
    <recommendedName>
        <fullName evidence="9">Serine/arginine-rich splicing factor 7</fullName>
    </recommendedName>
</protein>
<evidence type="ECO:0000313" key="8">
    <source>
        <dbReference type="Proteomes" id="UP001208570"/>
    </source>
</evidence>
<evidence type="ECO:0000256" key="4">
    <source>
        <dbReference type="SAM" id="Phobius"/>
    </source>
</evidence>
<keyword evidence="8" id="KW-1185">Reference proteome</keyword>
<dbReference type="Gene3D" id="4.10.60.10">
    <property type="entry name" value="Zinc finger, CCHC-type"/>
    <property type="match status" value="1"/>
</dbReference>
<dbReference type="PROSITE" id="PS50102">
    <property type="entry name" value="RRM"/>
    <property type="match status" value="1"/>
</dbReference>
<feature type="compositionally biased region" description="Basic residues" evidence="3">
    <location>
        <begin position="1"/>
        <end position="18"/>
    </location>
</feature>
<dbReference type="InterPro" id="IPR036875">
    <property type="entry name" value="Znf_CCHC_sf"/>
</dbReference>
<keyword evidence="2" id="KW-0694">RNA-binding</keyword>
<dbReference type="InterPro" id="IPR035979">
    <property type="entry name" value="RBD_domain_sf"/>
</dbReference>
<dbReference type="Pfam" id="PF00076">
    <property type="entry name" value="RRM_1"/>
    <property type="match status" value="1"/>
</dbReference>
<evidence type="ECO:0000313" key="7">
    <source>
        <dbReference type="EMBL" id="KAK2148834.1"/>
    </source>
</evidence>
<dbReference type="SMART" id="SM00360">
    <property type="entry name" value="RRM"/>
    <property type="match status" value="1"/>
</dbReference>
<dbReference type="EMBL" id="JAODUP010000480">
    <property type="protein sequence ID" value="KAK2148834.1"/>
    <property type="molecule type" value="Genomic_DNA"/>
</dbReference>
<organism evidence="7 8">
    <name type="scientific">Paralvinella palmiformis</name>
    <dbReference type="NCBI Taxonomy" id="53620"/>
    <lineage>
        <taxon>Eukaryota</taxon>
        <taxon>Metazoa</taxon>
        <taxon>Spiralia</taxon>
        <taxon>Lophotrochozoa</taxon>
        <taxon>Annelida</taxon>
        <taxon>Polychaeta</taxon>
        <taxon>Sedentaria</taxon>
        <taxon>Canalipalpata</taxon>
        <taxon>Terebellida</taxon>
        <taxon>Terebelliformia</taxon>
        <taxon>Alvinellidae</taxon>
        <taxon>Paralvinella</taxon>
    </lineage>
</organism>
<dbReference type="PANTHER" id="PTHR48038:SF1">
    <property type="entry name" value="RIBONUCLEOPROTEIN RB97D"/>
    <property type="match status" value="1"/>
</dbReference>
<evidence type="ECO:0000256" key="3">
    <source>
        <dbReference type="SAM" id="MobiDB-lite"/>
    </source>
</evidence>
<feature type="domain" description="RRM" evidence="5">
    <location>
        <begin position="32"/>
        <end position="105"/>
    </location>
</feature>
<dbReference type="Pfam" id="PF00098">
    <property type="entry name" value="zf-CCHC"/>
    <property type="match status" value="1"/>
</dbReference>
<proteinExistence type="predicted"/>
<keyword evidence="4" id="KW-1133">Transmembrane helix</keyword>
<dbReference type="InterPro" id="IPR001878">
    <property type="entry name" value="Znf_CCHC"/>
</dbReference>
<evidence type="ECO:0008006" key="9">
    <source>
        <dbReference type="Google" id="ProtNLM"/>
    </source>
</evidence>
<dbReference type="GO" id="GO:0008270">
    <property type="term" value="F:zinc ion binding"/>
    <property type="evidence" value="ECO:0007669"/>
    <property type="project" value="UniProtKB-KW"/>
</dbReference>
<sequence length="291" mass="34205">MGRSRSRSRSRGRHHSRSQSRSSSGSFDDDGYRLHIGDLGIDCSRKEIEHAFEKFGPLVEVWLARNPPCFAFVVYRHKEDADEAVQEMNGKTLCGNRIKVTMALPRTRGRRQRSFDPNLRCYSCGERGHFSRDCNEVWRNRRWGYSRRSRSHSHEKQRRSRSRSRDRRSRSKERRRSESKSGEKRRKSRSRSKDKSRSKRRSRSLEVSFQNMETNRIEHFIFGLIVLTDVRPSHHHMPPVTASGWHHAIDSVMTACVFIFSCTAYLVYCVPVYDITISLLVVGFWPRISRL</sequence>
<dbReference type="SUPFAM" id="SSF54928">
    <property type="entry name" value="RNA-binding domain, RBD"/>
    <property type="match status" value="1"/>
</dbReference>
<dbReference type="SMART" id="SM00343">
    <property type="entry name" value="ZnF_C2HC"/>
    <property type="match status" value="1"/>
</dbReference>
<feature type="transmembrane region" description="Helical" evidence="4">
    <location>
        <begin position="265"/>
        <end position="285"/>
    </location>
</feature>
<evidence type="ECO:0000259" key="5">
    <source>
        <dbReference type="PROSITE" id="PS50102"/>
    </source>
</evidence>
<keyword evidence="4" id="KW-0812">Transmembrane</keyword>
<keyword evidence="1" id="KW-0863">Zinc-finger</keyword>
<comment type="caution">
    <text evidence="7">The sequence shown here is derived from an EMBL/GenBank/DDBJ whole genome shotgun (WGS) entry which is preliminary data.</text>
</comment>
<dbReference type="InterPro" id="IPR012677">
    <property type="entry name" value="Nucleotide-bd_a/b_plait_sf"/>
</dbReference>